<protein>
    <submittedName>
        <fullName evidence="8">OmpA family protein</fullName>
    </submittedName>
</protein>
<dbReference type="KEGG" id="ares:IWH25_06355"/>
<evidence type="ECO:0000256" key="3">
    <source>
        <dbReference type="ARBA" id="ARBA00023237"/>
    </source>
</evidence>
<dbReference type="PANTHER" id="PTHR30329">
    <property type="entry name" value="STATOR ELEMENT OF FLAGELLAR MOTOR COMPLEX"/>
    <property type="match status" value="1"/>
</dbReference>
<evidence type="ECO:0000313" key="8">
    <source>
        <dbReference type="EMBL" id="QRJ64959.1"/>
    </source>
</evidence>
<feature type="chain" id="PRO_5036856534" evidence="6">
    <location>
        <begin position="40"/>
        <end position="188"/>
    </location>
</feature>
<proteinExistence type="predicted"/>
<evidence type="ECO:0000256" key="1">
    <source>
        <dbReference type="ARBA" id="ARBA00004442"/>
    </source>
</evidence>
<dbReference type="Proteomes" id="UP000663444">
    <property type="component" value="Chromosome"/>
</dbReference>
<dbReference type="Gene3D" id="3.30.1330.60">
    <property type="entry name" value="OmpA-like domain"/>
    <property type="match status" value="1"/>
</dbReference>
<dbReference type="InterPro" id="IPR006664">
    <property type="entry name" value="OMP_bac"/>
</dbReference>
<feature type="domain" description="OmpA-like" evidence="7">
    <location>
        <begin position="74"/>
        <end position="188"/>
    </location>
</feature>
<comment type="subcellular location">
    <subcellularLocation>
        <location evidence="1">Cell outer membrane</location>
    </subcellularLocation>
</comment>
<dbReference type="Pfam" id="PF00691">
    <property type="entry name" value="OmpA"/>
    <property type="match status" value="1"/>
</dbReference>
<accession>A0A974SR91</accession>
<feature type="signal peptide" evidence="6">
    <location>
        <begin position="1"/>
        <end position="39"/>
    </location>
</feature>
<dbReference type="InterPro" id="IPR050330">
    <property type="entry name" value="Bact_OuterMem_StrucFunc"/>
</dbReference>
<evidence type="ECO:0000259" key="7">
    <source>
        <dbReference type="PROSITE" id="PS51123"/>
    </source>
</evidence>
<dbReference type="PRINTS" id="PR01021">
    <property type="entry name" value="OMPADOMAIN"/>
</dbReference>
<gene>
    <name evidence="8" type="ORF">IWH25_06355</name>
</gene>
<reference evidence="8" key="1">
    <citation type="submission" date="2020-11" db="EMBL/GenBank/DDBJ databases">
        <title>Azospira restricta DSM 18626 genome sequence.</title>
        <authorList>
            <person name="Moe W.M."/>
        </authorList>
    </citation>
    <scope>NUCLEOTIDE SEQUENCE</scope>
    <source>
        <strain evidence="8">DSM 18626</strain>
    </source>
</reference>
<dbReference type="RefSeq" id="WP_203388487.1">
    <property type="nucleotide sequence ID" value="NZ_CP064781.1"/>
</dbReference>
<evidence type="ECO:0000256" key="4">
    <source>
        <dbReference type="PROSITE-ProRule" id="PRU00473"/>
    </source>
</evidence>
<sequence length="188" mass="19336">MSALPQLFCRHALTRRTRSAALFGTLLAACATPPPPATSAAGTATAPTTGASPAATPAAPPAPAAATPIAAPPPAAEVVEENAVFFASGSTRVDAAGEARLRNHAARLKENAKLDVTLVGHTDNLGSSAYNLAIAEQRAAAVARMLQAMGVARRQIRHYGVGDEKGGPTCRTAACRQQKRRVDLSYSE</sequence>
<dbReference type="GO" id="GO:0009279">
    <property type="term" value="C:cell outer membrane"/>
    <property type="evidence" value="ECO:0007669"/>
    <property type="project" value="UniProtKB-SubCell"/>
</dbReference>
<dbReference type="AlphaFoldDB" id="A0A974SR91"/>
<name>A0A974SR91_9RHOO</name>
<evidence type="ECO:0000313" key="9">
    <source>
        <dbReference type="Proteomes" id="UP000663444"/>
    </source>
</evidence>
<feature type="region of interest" description="Disordered" evidence="5">
    <location>
        <begin position="34"/>
        <end position="69"/>
    </location>
</feature>
<keyword evidence="2 4" id="KW-0472">Membrane</keyword>
<feature type="compositionally biased region" description="Low complexity" evidence="5">
    <location>
        <begin position="38"/>
        <end position="57"/>
    </location>
</feature>
<keyword evidence="3" id="KW-0998">Cell outer membrane</keyword>
<dbReference type="EMBL" id="CP064781">
    <property type="protein sequence ID" value="QRJ64959.1"/>
    <property type="molecule type" value="Genomic_DNA"/>
</dbReference>
<dbReference type="PANTHER" id="PTHR30329:SF21">
    <property type="entry name" value="LIPOPROTEIN YIAD-RELATED"/>
    <property type="match status" value="1"/>
</dbReference>
<dbReference type="CDD" id="cd07185">
    <property type="entry name" value="OmpA_C-like"/>
    <property type="match status" value="1"/>
</dbReference>
<dbReference type="InterPro" id="IPR036737">
    <property type="entry name" value="OmpA-like_sf"/>
</dbReference>
<dbReference type="InterPro" id="IPR006665">
    <property type="entry name" value="OmpA-like"/>
</dbReference>
<dbReference type="SUPFAM" id="SSF103088">
    <property type="entry name" value="OmpA-like"/>
    <property type="match status" value="1"/>
</dbReference>
<dbReference type="PROSITE" id="PS51123">
    <property type="entry name" value="OMPA_2"/>
    <property type="match status" value="1"/>
</dbReference>
<organism evidence="8 9">
    <name type="scientific">Azospira restricta</name>
    <dbReference type="NCBI Taxonomy" id="404405"/>
    <lineage>
        <taxon>Bacteria</taxon>
        <taxon>Pseudomonadati</taxon>
        <taxon>Pseudomonadota</taxon>
        <taxon>Betaproteobacteria</taxon>
        <taxon>Rhodocyclales</taxon>
        <taxon>Rhodocyclaceae</taxon>
        <taxon>Azospira</taxon>
    </lineage>
</organism>
<evidence type="ECO:0000256" key="6">
    <source>
        <dbReference type="SAM" id="SignalP"/>
    </source>
</evidence>
<evidence type="ECO:0000256" key="2">
    <source>
        <dbReference type="ARBA" id="ARBA00023136"/>
    </source>
</evidence>
<evidence type="ECO:0000256" key="5">
    <source>
        <dbReference type="SAM" id="MobiDB-lite"/>
    </source>
</evidence>
<keyword evidence="6" id="KW-0732">Signal</keyword>
<keyword evidence="9" id="KW-1185">Reference proteome</keyword>